<evidence type="ECO:0000313" key="2">
    <source>
        <dbReference type="EMBL" id="GFZ07434.1"/>
    </source>
</evidence>
<dbReference type="InterPro" id="IPR019557">
    <property type="entry name" value="AminoTfrase-like_pln_mobile"/>
</dbReference>
<dbReference type="InterPro" id="IPR044824">
    <property type="entry name" value="MAIN-like"/>
</dbReference>
<organism evidence="2 3">
    <name type="scientific">Actinidia rufa</name>
    <dbReference type="NCBI Taxonomy" id="165716"/>
    <lineage>
        <taxon>Eukaryota</taxon>
        <taxon>Viridiplantae</taxon>
        <taxon>Streptophyta</taxon>
        <taxon>Embryophyta</taxon>
        <taxon>Tracheophyta</taxon>
        <taxon>Spermatophyta</taxon>
        <taxon>Magnoliopsida</taxon>
        <taxon>eudicotyledons</taxon>
        <taxon>Gunneridae</taxon>
        <taxon>Pentapetalae</taxon>
        <taxon>asterids</taxon>
        <taxon>Ericales</taxon>
        <taxon>Actinidiaceae</taxon>
        <taxon>Actinidia</taxon>
    </lineage>
</organism>
<sequence>MGEMQEDTIIEERKELMVLYSGGADPILRPAHFLKPSVSSIKIPAFELPPSAFCSETAKSNNLSDLPLKFSFKGVRNPIGKCKEWVDRMHSLYQSTWEKAGICEDIINSMYRIRTNGETVYAFASKWCSETNSFVFSWGEVTITLENVMVLGGFSVLGDYAIVASTNVLLELWAPFQLVRIWAYERFPTLFPKPNSTETGLPRMAEWDKVKKTNIGNTDAAEGIIEGNKIPKSSRRLSLSLRGKKVSDDALVLPCQHHKRKRTEAATSVAKDKSTLVGSVGDGKSFLCTKTQTVSSLTVEDGAGKEIITQMKQGENTREEEVAIGGLH</sequence>
<protein>
    <submittedName>
        <fullName evidence="2">Aminotransferase-like, plant mobile domain family protein</fullName>
    </submittedName>
</protein>
<dbReference type="OrthoDB" id="1572276at2759"/>
<dbReference type="EMBL" id="BJWL01000019">
    <property type="protein sequence ID" value="GFZ07434.1"/>
    <property type="molecule type" value="Genomic_DNA"/>
</dbReference>
<accession>A0A7J0G9F6</accession>
<gene>
    <name evidence="2" type="ORF">Acr_19g0003710</name>
</gene>
<evidence type="ECO:0000313" key="3">
    <source>
        <dbReference type="Proteomes" id="UP000585474"/>
    </source>
</evidence>
<feature type="domain" description="Aminotransferase-like plant mobile" evidence="1">
    <location>
        <begin position="101"/>
        <end position="162"/>
    </location>
</feature>
<comment type="caution">
    <text evidence="2">The sequence shown here is derived from an EMBL/GenBank/DDBJ whole genome shotgun (WGS) entry which is preliminary data.</text>
</comment>
<dbReference type="Pfam" id="PF10536">
    <property type="entry name" value="PMD"/>
    <property type="match status" value="1"/>
</dbReference>
<keyword evidence="3" id="KW-1185">Reference proteome</keyword>
<keyword evidence="2" id="KW-0032">Aminotransferase</keyword>
<evidence type="ECO:0000259" key="1">
    <source>
        <dbReference type="Pfam" id="PF10536"/>
    </source>
</evidence>
<keyword evidence="2" id="KW-0808">Transferase</keyword>
<dbReference type="AlphaFoldDB" id="A0A7J0G9F6"/>
<dbReference type="Proteomes" id="UP000585474">
    <property type="component" value="Unassembled WGS sequence"/>
</dbReference>
<reference evidence="2 3" key="1">
    <citation type="submission" date="2019-07" db="EMBL/GenBank/DDBJ databases">
        <title>De Novo Assembly of kiwifruit Actinidia rufa.</title>
        <authorList>
            <person name="Sugita-Konishi S."/>
            <person name="Sato K."/>
            <person name="Mori E."/>
            <person name="Abe Y."/>
            <person name="Kisaki G."/>
            <person name="Hamano K."/>
            <person name="Suezawa K."/>
            <person name="Otani M."/>
            <person name="Fukuda T."/>
            <person name="Manabe T."/>
            <person name="Gomi K."/>
            <person name="Tabuchi M."/>
            <person name="Akimitsu K."/>
            <person name="Kataoka I."/>
        </authorList>
    </citation>
    <scope>NUCLEOTIDE SEQUENCE [LARGE SCALE GENOMIC DNA]</scope>
    <source>
        <strain evidence="3">cv. Fuchu</strain>
    </source>
</reference>
<dbReference type="PANTHER" id="PTHR46033">
    <property type="entry name" value="PROTEIN MAIN-LIKE 2"/>
    <property type="match status" value="1"/>
</dbReference>
<proteinExistence type="predicted"/>
<dbReference type="GO" id="GO:0010073">
    <property type="term" value="P:meristem maintenance"/>
    <property type="evidence" value="ECO:0007669"/>
    <property type="project" value="InterPro"/>
</dbReference>
<dbReference type="GO" id="GO:0008483">
    <property type="term" value="F:transaminase activity"/>
    <property type="evidence" value="ECO:0007669"/>
    <property type="project" value="UniProtKB-KW"/>
</dbReference>
<name>A0A7J0G9F6_9ERIC</name>
<dbReference type="PANTHER" id="PTHR46033:SF67">
    <property type="entry name" value="AMINOTRANSFERASE-LIKE, PLANT MOBILE DOMAIN FAMILY PROTEIN"/>
    <property type="match status" value="1"/>
</dbReference>